<sequence length="197" mass="21447">MSHYFTNDPSPMTTREITATVFGREFVFTTANGVFSGSRLDLGTSVLLRTVAPPEHGKVLDLGCGFGPIAVGIAAASPGVRVDAVDVNERALALTRMNAERARVADRVRTFSPDDAVYDEIWSNPPIRIGKKALHELLLTWLPRLKPDGTAYLVVSKNLGADSLATWLTEQEWPTEKLASAKGFRVLKVRRGGDSPN</sequence>
<dbReference type="PANTHER" id="PTHR47816:SF4">
    <property type="entry name" value="RIBOSOMAL RNA SMALL SUBUNIT METHYLTRANSFERASE C"/>
    <property type="match status" value="1"/>
</dbReference>
<dbReference type="Pfam" id="PF05175">
    <property type="entry name" value="MTS"/>
    <property type="match status" value="1"/>
</dbReference>
<name>A0A3S4XZJ7_9ACTN</name>
<feature type="domain" description="Methyltransferase small" evidence="3">
    <location>
        <begin position="26"/>
        <end position="188"/>
    </location>
</feature>
<accession>A0A3S4XZJ7</accession>
<keyword evidence="5" id="KW-1185">Reference proteome</keyword>
<evidence type="ECO:0000259" key="3">
    <source>
        <dbReference type="Pfam" id="PF05175"/>
    </source>
</evidence>
<evidence type="ECO:0000313" key="5">
    <source>
        <dbReference type="Proteomes" id="UP000273044"/>
    </source>
</evidence>
<dbReference type="InterPro" id="IPR046977">
    <property type="entry name" value="RsmC/RlmG"/>
</dbReference>
<dbReference type="PANTHER" id="PTHR47816">
    <property type="entry name" value="RIBOSOMAL RNA SMALL SUBUNIT METHYLTRANSFERASE C"/>
    <property type="match status" value="1"/>
</dbReference>
<dbReference type="Proteomes" id="UP000273044">
    <property type="component" value="Chromosome"/>
</dbReference>
<evidence type="ECO:0000256" key="2">
    <source>
        <dbReference type="ARBA" id="ARBA00022679"/>
    </source>
</evidence>
<dbReference type="SUPFAM" id="SSF53335">
    <property type="entry name" value="S-adenosyl-L-methionine-dependent methyltransferases"/>
    <property type="match status" value="1"/>
</dbReference>
<dbReference type="GO" id="GO:0052914">
    <property type="term" value="F:16S rRNA (guanine(1207)-N(2))-methyltransferase activity"/>
    <property type="evidence" value="ECO:0007669"/>
    <property type="project" value="UniProtKB-EC"/>
</dbReference>
<organism evidence="4 5">
    <name type="scientific">Arachnia propionica</name>
    <dbReference type="NCBI Taxonomy" id="1750"/>
    <lineage>
        <taxon>Bacteria</taxon>
        <taxon>Bacillati</taxon>
        <taxon>Actinomycetota</taxon>
        <taxon>Actinomycetes</taxon>
        <taxon>Propionibacteriales</taxon>
        <taxon>Propionibacteriaceae</taxon>
        <taxon>Arachnia</taxon>
    </lineage>
</organism>
<keyword evidence="2 4" id="KW-0808">Transferase</keyword>
<reference evidence="4 5" key="1">
    <citation type="submission" date="2018-12" db="EMBL/GenBank/DDBJ databases">
        <authorList>
            <consortium name="Pathogen Informatics"/>
        </authorList>
    </citation>
    <scope>NUCLEOTIDE SEQUENCE [LARGE SCALE GENOMIC DNA]</scope>
    <source>
        <strain evidence="4 5">NCTC12967</strain>
    </source>
</reference>
<proteinExistence type="predicted"/>
<gene>
    <name evidence="4" type="primary">rsmC</name>
    <name evidence="4" type="ORF">NCTC12967_02131</name>
</gene>
<protein>
    <submittedName>
        <fullName evidence="4">Ribosomal RNA small subunit methyltransferase C</fullName>
        <ecNumber evidence="4">2.1.1.172</ecNumber>
    </submittedName>
</protein>
<dbReference type="EC" id="2.1.1.172" evidence="4"/>
<dbReference type="AlphaFoldDB" id="A0A3S4XZJ7"/>
<dbReference type="InterPro" id="IPR029063">
    <property type="entry name" value="SAM-dependent_MTases_sf"/>
</dbReference>
<dbReference type="InterPro" id="IPR007848">
    <property type="entry name" value="Small_mtfrase_dom"/>
</dbReference>
<evidence type="ECO:0000256" key="1">
    <source>
        <dbReference type="ARBA" id="ARBA00022603"/>
    </source>
</evidence>
<dbReference type="CDD" id="cd02440">
    <property type="entry name" value="AdoMet_MTases"/>
    <property type="match status" value="1"/>
</dbReference>
<dbReference type="Gene3D" id="3.40.50.150">
    <property type="entry name" value="Vaccinia Virus protein VP39"/>
    <property type="match status" value="1"/>
</dbReference>
<keyword evidence="1 4" id="KW-0489">Methyltransferase</keyword>
<evidence type="ECO:0000313" key="4">
    <source>
        <dbReference type="EMBL" id="VEH70825.1"/>
    </source>
</evidence>
<dbReference type="RefSeq" id="WP_061788372.1">
    <property type="nucleotide sequence ID" value="NZ_CP072386.1"/>
</dbReference>
<dbReference type="EMBL" id="LR134406">
    <property type="protein sequence ID" value="VEH70825.1"/>
    <property type="molecule type" value="Genomic_DNA"/>
</dbReference>
<dbReference type="GeneID" id="64407580"/>